<comment type="caution">
    <text evidence="2">The sequence shown here is derived from an EMBL/GenBank/DDBJ whole genome shotgun (WGS) entry which is preliminary data.</text>
</comment>
<reference evidence="2 3" key="1">
    <citation type="journal article" date="2016" name="Nat. Commun.">
        <title>Thousands of microbial genomes shed light on interconnected biogeochemical processes in an aquifer system.</title>
        <authorList>
            <person name="Anantharaman K."/>
            <person name="Brown C.T."/>
            <person name="Hug L.A."/>
            <person name="Sharon I."/>
            <person name="Castelle C.J."/>
            <person name="Probst A.J."/>
            <person name="Thomas B.C."/>
            <person name="Singh A."/>
            <person name="Wilkins M.J."/>
            <person name="Karaoz U."/>
            <person name="Brodie E.L."/>
            <person name="Williams K.H."/>
            <person name="Hubbard S.S."/>
            <person name="Banfield J.F."/>
        </authorList>
    </citation>
    <scope>NUCLEOTIDE SEQUENCE [LARGE SCALE GENOMIC DNA]</scope>
</reference>
<gene>
    <name evidence="2" type="ORF">A3G90_01830</name>
</gene>
<proteinExistence type="predicted"/>
<feature type="region of interest" description="Disordered" evidence="1">
    <location>
        <begin position="85"/>
        <end position="106"/>
    </location>
</feature>
<sequence>MSSSMKNILVILGAFTLAFGGYYMYAQNKSSSLSTESNEVTADILLSTQVFIERRVILDAVKLDVSLFENPVFRSYRTFALPVENEPYGRTNPFESARASRTDSSE</sequence>
<evidence type="ECO:0000313" key="3">
    <source>
        <dbReference type="Proteomes" id="UP000177325"/>
    </source>
</evidence>
<organism evidence="2 3">
    <name type="scientific">Candidatus Kaiserbacteria bacterium RIFCSPLOWO2_12_FULL_45_26</name>
    <dbReference type="NCBI Taxonomy" id="1798525"/>
    <lineage>
        <taxon>Bacteria</taxon>
        <taxon>Candidatus Kaiseribacteriota</taxon>
    </lineage>
</organism>
<evidence type="ECO:0000313" key="2">
    <source>
        <dbReference type="EMBL" id="OGG84801.1"/>
    </source>
</evidence>
<name>A0A1F6FG23_9BACT</name>
<dbReference type="Proteomes" id="UP000177325">
    <property type="component" value="Unassembled WGS sequence"/>
</dbReference>
<dbReference type="EMBL" id="MFMM01000001">
    <property type="protein sequence ID" value="OGG84801.1"/>
    <property type="molecule type" value="Genomic_DNA"/>
</dbReference>
<dbReference type="STRING" id="1798525.A3G90_01830"/>
<protein>
    <submittedName>
        <fullName evidence="2">Uncharacterized protein</fullName>
    </submittedName>
</protein>
<accession>A0A1F6FG23</accession>
<dbReference type="AlphaFoldDB" id="A0A1F6FG23"/>
<evidence type="ECO:0000256" key="1">
    <source>
        <dbReference type="SAM" id="MobiDB-lite"/>
    </source>
</evidence>